<evidence type="ECO:0000313" key="2">
    <source>
        <dbReference type="Proteomes" id="UP001305414"/>
    </source>
</evidence>
<accession>A0AAN7UYZ6</accession>
<evidence type="ECO:0000313" key="1">
    <source>
        <dbReference type="EMBL" id="KAK5635366.1"/>
    </source>
</evidence>
<gene>
    <name evidence="1" type="ORF">RRF57_011078</name>
</gene>
<protein>
    <submittedName>
        <fullName evidence="1">Uncharacterized protein</fullName>
    </submittedName>
</protein>
<name>A0AAN7UYZ6_9PEZI</name>
<comment type="caution">
    <text evidence="1">The sequence shown here is derived from an EMBL/GenBank/DDBJ whole genome shotgun (WGS) entry which is preliminary data.</text>
</comment>
<proteinExistence type="predicted"/>
<organism evidence="1 2">
    <name type="scientific">Xylaria bambusicola</name>
    <dbReference type="NCBI Taxonomy" id="326684"/>
    <lineage>
        <taxon>Eukaryota</taxon>
        <taxon>Fungi</taxon>
        <taxon>Dikarya</taxon>
        <taxon>Ascomycota</taxon>
        <taxon>Pezizomycotina</taxon>
        <taxon>Sordariomycetes</taxon>
        <taxon>Xylariomycetidae</taxon>
        <taxon>Xylariales</taxon>
        <taxon>Xylariaceae</taxon>
        <taxon>Xylaria</taxon>
    </lineage>
</organism>
<dbReference type="AlphaFoldDB" id="A0AAN7UYZ6"/>
<sequence>MCIAGDDFVKCKYNTFNVVAVFIISNATDPATIVEVEQHDSVRFWTDKKISRSDILMSNPVPEV</sequence>
<reference evidence="1 2" key="1">
    <citation type="submission" date="2023-10" db="EMBL/GenBank/DDBJ databases">
        <title>Draft genome sequence of Xylaria bambusicola isolate GMP-LS, the root and basal stem rot pathogen of sugarcane in Indonesia.</title>
        <authorList>
            <person name="Selvaraj P."/>
            <person name="Muralishankar V."/>
            <person name="Muruganantham S."/>
            <person name="Sp S."/>
            <person name="Haryani S."/>
            <person name="Lau K.J.X."/>
            <person name="Naqvi N.I."/>
        </authorList>
    </citation>
    <scope>NUCLEOTIDE SEQUENCE [LARGE SCALE GENOMIC DNA]</scope>
    <source>
        <strain evidence="1">GMP-LS</strain>
    </source>
</reference>
<dbReference type="Proteomes" id="UP001305414">
    <property type="component" value="Unassembled WGS sequence"/>
</dbReference>
<dbReference type="EMBL" id="JAWHQM010000052">
    <property type="protein sequence ID" value="KAK5635366.1"/>
    <property type="molecule type" value="Genomic_DNA"/>
</dbReference>
<keyword evidence="2" id="KW-1185">Reference proteome</keyword>